<accession>A0A518IZ38</accession>
<gene>
    <name evidence="2" type="ORF">Mal33_43700</name>
</gene>
<feature type="transmembrane region" description="Helical" evidence="1">
    <location>
        <begin position="196"/>
        <end position="219"/>
    </location>
</feature>
<feature type="transmembrane region" description="Helical" evidence="1">
    <location>
        <begin position="44"/>
        <end position="64"/>
    </location>
</feature>
<feature type="transmembrane region" description="Helical" evidence="1">
    <location>
        <begin position="12"/>
        <end position="38"/>
    </location>
</feature>
<feature type="transmembrane region" description="Helical" evidence="1">
    <location>
        <begin position="163"/>
        <end position="184"/>
    </location>
</feature>
<keyword evidence="1" id="KW-0812">Transmembrane</keyword>
<feature type="transmembrane region" description="Helical" evidence="1">
    <location>
        <begin position="71"/>
        <end position="90"/>
    </location>
</feature>
<dbReference type="RefSeq" id="WP_145288647.1">
    <property type="nucleotide sequence ID" value="NZ_CP036318.1"/>
</dbReference>
<keyword evidence="3" id="KW-1185">Reference proteome</keyword>
<keyword evidence="1" id="KW-0472">Membrane</keyword>
<dbReference type="Proteomes" id="UP000316770">
    <property type="component" value="Chromosome"/>
</dbReference>
<proteinExistence type="predicted"/>
<feature type="transmembrane region" description="Helical" evidence="1">
    <location>
        <begin position="239"/>
        <end position="262"/>
    </location>
</feature>
<dbReference type="EMBL" id="CP036318">
    <property type="protein sequence ID" value="QDV58352.1"/>
    <property type="molecule type" value="Genomic_DNA"/>
</dbReference>
<evidence type="ECO:0000313" key="2">
    <source>
        <dbReference type="EMBL" id="QDV58352.1"/>
    </source>
</evidence>
<evidence type="ECO:0000256" key="1">
    <source>
        <dbReference type="SAM" id="Phobius"/>
    </source>
</evidence>
<sequence length="288" mass="31708">MSNGELIHPRIGPLSILGAITILVLQVVFGMWVLFYYGSPFGQAAWIGLMWLGCSMTASVCFSATFSWRRVLFGGLSFLWHVLFMAICWRETPLRYMLLLGGLLVLQGTFSTILGVPAWHWGRESKAALPTRYRFTIRSILVATTVVAMLLSAARAYELPMVAPQLLAVPLFVLLYLGAASAMLAESHVRIRALCLLAVLLGGSLLYSWIATALVGSTGQSLTLRQFVGSLGSNSLDGFVVQMQMVQFGLFTIGCCLCFGFGRTDDRDFVRRQLWRQESDSAKSTQAV</sequence>
<feature type="transmembrane region" description="Helical" evidence="1">
    <location>
        <begin position="96"/>
        <end position="119"/>
    </location>
</feature>
<organism evidence="2 3">
    <name type="scientific">Rosistilla oblonga</name>
    <dbReference type="NCBI Taxonomy" id="2527990"/>
    <lineage>
        <taxon>Bacteria</taxon>
        <taxon>Pseudomonadati</taxon>
        <taxon>Planctomycetota</taxon>
        <taxon>Planctomycetia</taxon>
        <taxon>Pirellulales</taxon>
        <taxon>Pirellulaceae</taxon>
        <taxon>Rosistilla</taxon>
    </lineage>
</organism>
<keyword evidence="1" id="KW-1133">Transmembrane helix</keyword>
<protein>
    <submittedName>
        <fullName evidence="2">Uncharacterized protein</fullName>
    </submittedName>
</protein>
<feature type="transmembrane region" description="Helical" evidence="1">
    <location>
        <begin position="140"/>
        <end position="157"/>
    </location>
</feature>
<evidence type="ECO:0000313" key="3">
    <source>
        <dbReference type="Proteomes" id="UP000316770"/>
    </source>
</evidence>
<name>A0A518IZ38_9BACT</name>
<dbReference type="AlphaFoldDB" id="A0A518IZ38"/>
<reference evidence="2 3" key="1">
    <citation type="submission" date="2019-02" db="EMBL/GenBank/DDBJ databases">
        <title>Deep-cultivation of Planctomycetes and their phenomic and genomic characterization uncovers novel biology.</title>
        <authorList>
            <person name="Wiegand S."/>
            <person name="Jogler M."/>
            <person name="Boedeker C."/>
            <person name="Pinto D."/>
            <person name="Vollmers J."/>
            <person name="Rivas-Marin E."/>
            <person name="Kohn T."/>
            <person name="Peeters S.H."/>
            <person name="Heuer A."/>
            <person name="Rast P."/>
            <person name="Oberbeckmann S."/>
            <person name="Bunk B."/>
            <person name="Jeske O."/>
            <person name="Meyerdierks A."/>
            <person name="Storesund J.E."/>
            <person name="Kallscheuer N."/>
            <person name="Luecker S."/>
            <person name="Lage O.M."/>
            <person name="Pohl T."/>
            <person name="Merkel B.J."/>
            <person name="Hornburger P."/>
            <person name="Mueller R.-W."/>
            <person name="Bruemmer F."/>
            <person name="Labrenz M."/>
            <person name="Spormann A.M."/>
            <person name="Op den Camp H."/>
            <person name="Overmann J."/>
            <person name="Amann R."/>
            <person name="Jetten M.S.M."/>
            <person name="Mascher T."/>
            <person name="Medema M.H."/>
            <person name="Devos D.P."/>
            <person name="Kaster A.-K."/>
            <person name="Ovreas L."/>
            <person name="Rohde M."/>
            <person name="Galperin M.Y."/>
            <person name="Jogler C."/>
        </authorList>
    </citation>
    <scope>NUCLEOTIDE SEQUENCE [LARGE SCALE GENOMIC DNA]</scope>
    <source>
        <strain evidence="2 3">Mal33</strain>
    </source>
</reference>